<comment type="similarity">
    <text evidence="2">Belongs to the NADH dehydrogenase family.</text>
</comment>
<evidence type="ECO:0000313" key="8">
    <source>
        <dbReference type="Proteomes" id="UP001549097"/>
    </source>
</evidence>
<comment type="caution">
    <text evidence="7">The sequence shown here is derived from an EMBL/GenBank/DDBJ whole genome shotgun (WGS) entry which is preliminary data.</text>
</comment>
<gene>
    <name evidence="7" type="ORF">ABID52_002952</name>
</gene>
<evidence type="ECO:0000256" key="2">
    <source>
        <dbReference type="ARBA" id="ARBA00005272"/>
    </source>
</evidence>
<name>A0ABV2LLA9_9BACL</name>
<sequence length="358" mass="40538">MTKLLLIGGGHAHLSILRSLLHEEISDLEVTLITSSKSQYYSGMFSGFTEGLYDEDEIRIDLKSLSSRASVTFIEDTIISFDPMQKVLLGFSGNIYYFDVVSFDIEPWISSELISTTELNPPKHHLIEKIKKLRASEAPVIIGDGAEAVELALSITSWRNINKLSKSVTLINSSSLLHSFGVKATVKIREIAQYHNLVIYENEQINEVNNNYVITDRGTKVKFSMTLPITGPKASSLFKQALLPIDSDGFLLVEDTLQNNEYPYVFGAGSCVTFSDYPDLKKNDLHATKQGPILWRNIKRFISGQSLERFKPRNDSFSIISTGEQQGLFIYRNITLHGKWVWNMKNYSDQKFIKKHLQ</sequence>
<dbReference type="Gene3D" id="3.50.50.100">
    <property type="match status" value="2"/>
</dbReference>
<keyword evidence="5" id="KW-0560">Oxidoreductase</keyword>
<dbReference type="InterPro" id="IPR023753">
    <property type="entry name" value="FAD/NAD-binding_dom"/>
</dbReference>
<dbReference type="PANTHER" id="PTHR42913:SF9">
    <property type="entry name" value="SLR1591 PROTEIN"/>
    <property type="match status" value="1"/>
</dbReference>
<evidence type="ECO:0000256" key="5">
    <source>
        <dbReference type="ARBA" id="ARBA00023002"/>
    </source>
</evidence>
<dbReference type="EMBL" id="JBEPMP010000001">
    <property type="protein sequence ID" value="MET3729371.1"/>
    <property type="molecule type" value="Genomic_DNA"/>
</dbReference>
<dbReference type="InterPro" id="IPR036188">
    <property type="entry name" value="FAD/NAD-bd_sf"/>
</dbReference>
<keyword evidence="4" id="KW-0274">FAD</keyword>
<evidence type="ECO:0000256" key="1">
    <source>
        <dbReference type="ARBA" id="ARBA00001974"/>
    </source>
</evidence>
<evidence type="ECO:0000313" key="7">
    <source>
        <dbReference type="EMBL" id="MET3729371.1"/>
    </source>
</evidence>
<dbReference type="Proteomes" id="UP001549097">
    <property type="component" value="Unassembled WGS sequence"/>
</dbReference>
<keyword evidence="3" id="KW-0285">Flavoprotein</keyword>
<dbReference type="RefSeq" id="WP_198766548.1">
    <property type="nucleotide sequence ID" value="NZ_JAEACF010000001.1"/>
</dbReference>
<evidence type="ECO:0000256" key="3">
    <source>
        <dbReference type="ARBA" id="ARBA00022630"/>
    </source>
</evidence>
<feature type="domain" description="FAD/NAD(P)-binding" evidence="6">
    <location>
        <begin position="127"/>
        <end position="275"/>
    </location>
</feature>
<accession>A0ABV2LLA9</accession>
<evidence type="ECO:0000259" key="6">
    <source>
        <dbReference type="Pfam" id="PF07992"/>
    </source>
</evidence>
<dbReference type="PANTHER" id="PTHR42913">
    <property type="entry name" value="APOPTOSIS-INDUCING FACTOR 1"/>
    <property type="match status" value="1"/>
</dbReference>
<protein>
    <submittedName>
        <fullName evidence="7">NADH dehydrogenase FAD-containing subunit</fullName>
    </submittedName>
</protein>
<dbReference type="Pfam" id="PF07992">
    <property type="entry name" value="Pyr_redox_2"/>
    <property type="match status" value="1"/>
</dbReference>
<keyword evidence="8" id="KW-1185">Reference proteome</keyword>
<organism evidence="7 8">
    <name type="scientific">Fictibacillus halophilus</name>
    <dbReference type="NCBI Taxonomy" id="1610490"/>
    <lineage>
        <taxon>Bacteria</taxon>
        <taxon>Bacillati</taxon>
        <taxon>Bacillota</taxon>
        <taxon>Bacilli</taxon>
        <taxon>Bacillales</taxon>
        <taxon>Fictibacillaceae</taxon>
        <taxon>Fictibacillus</taxon>
    </lineage>
</organism>
<reference evidence="7 8" key="1">
    <citation type="submission" date="2024-06" db="EMBL/GenBank/DDBJ databases">
        <title>Genomic Encyclopedia of Type Strains, Phase IV (KMG-IV): sequencing the most valuable type-strain genomes for metagenomic binning, comparative biology and taxonomic classification.</title>
        <authorList>
            <person name="Goeker M."/>
        </authorList>
    </citation>
    <scope>NUCLEOTIDE SEQUENCE [LARGE SCALE GENOMIC DNA]</scope>
    <source>
        <strain evidence="7 8">DSM 100124</strain>
    </source>
</reference>
<comment type="cofactor">
    <cofactor evidence="1">
        <name>FAD</name>
        <dbReference type="ChEBI" id="CHEBI:57692"/>
    </cofactor>
</comment>
<dbReference type="InterPro" id="IPR051169">
    <property type="entry name" value="NADH-Q_oxidoreductase"/>
</dbReference>
<dbReference type="SUPFAM" id="SSF51905">
    <property type="entry name" value="FAD/NAD(P)-binding domain"/>
    <property type="match status" value="2"/>
</dbReference>
<proteinExistence type="inferred from homology"/>
<evidence type="ECO:0000256" key="4">
    <source>
        <dbReference type="ARBA" id="ARBA00022827"/>
    </source>
</evidence>